<dbReference type="Pfam" id="PF08448">
    <property type="entry name" value="PAS_4"/>
    <property type="match status" value="1"/>
</dbReference>
<dbReference type="InterPro" id="IPR016032">
    <property type="entry name" value="Sig_transdc_resp-reg_C-effctor"/>
</dbReference>
<feature type="compositionally biased region" description="Basic and acidic residues" evidence="1">
    <location>
        <begin position="1"/>
        <end position="11"/>
    </location>
</feature>
<evidence type="ECO:0000313" key="3">
    <source>
        <dbReference type="EMBL" id="MDQ2588435.1"/>
    </source>
</evidence>
<dbReference type="Pfam" id="PF00196">
    <property type="entry name" value="GerE"/>
    <property type="match status" value="1"/>
</dbReference>
<evidence type="ECO:0000313" key="4">
    <source>
        <dbReference type="Proteomes" id="UP001225605"/>
    </source>
</evidence>
<evidence type="ECO:0000259" key="2">
    <source>
        <dbReference type="PROSITE" id="PS50043"/>
    </source>
</evidence>
<gene>
    <name evidence="3" type="ORF">CKY47_31670</name>
</gene>
<dbReference type="InterPro" id="IPR036388">
    <property type="entry name" value="WH-like_DNA-bd_sf"/>
</dbReference>
<dbReference type="SUPFAM" id="SSF46894">
    <property type="entry name" value="C-terminal effector domain of the bipartite response regulators"/>
    <property type="match status" value="1"/>
</dbReference>
<dbReference type="InterPro" id="IPR000792">
    <property type="entry name" value="Tscrpt_reg_LuxR_C"/>
</dbReference>
<dbReference type="Proteomes" id="UP001225605">
    <property type="component" value="Unassembled WGS sequence"/>
</dbReference>
<sequence length="245" mass="27098">MRGPRIERNGDAVRPAATLPSLRPTNRPANHRAHHDTRHADAFRSLFERSGTCMAVVDPMLRIHEVNKQFLREVPLSDSPVGRTLLDFVPPADHVRLRRQFTQLALGRRERLVERVTWLWPGTCDTGGTMTAVAGHSEAVPGEAPVSTIVVSVTWNEGPIDEGPGQEFRLTELDARILEGIATGMSTINLATKLYLSRQGVEYHVGSMLKKLDAPNRAALVSRAFSLGVLRSMSWPPRVDAAFVK</sequence>
<proteinExistence type="predicted"/>
<organism evidence="3 4">
    <name type="scientific">Saccharothrix yanglingensis</name>
    <dbReference type="NCBI Taxonomy" id="659496"/>
    <lineage>
        <taxon>Bacteria</taxon>
        <taxon>Bacillati</taxon>
        <taxon>Actinomycetota</taxon>
        <taxon>Actinomycetes</taxon>
        <taxon>Pseudonocardiales</taxon>
        <taxon>Pseudonocardiaceae</taxon>
        <taxon>Saccharothrix</taxon>
    </lineage>
</organism>
<comment type="caution">
    <text evidence="3">The sequence shown here is derived from an EMBL/GenBank/DDBJ whole genome shotgun (WGS) entry which is preliminary data.</text>
</comment>
<dbReference type="EMBL" id="NSDM01000018">
    <property type="protein sequence ID" value="MDQ2588435.1"/>
    <property type="molecule type" value="Genomic_DNA"/>
</dbReference>
<dbReference type="Gene3D" id="1.10.10.10">
    <property type="entry name" value="Winged helix-like DNA-binding domain superfamily/Winged helix DNA-binding domain"/>
    <property type="match status" value="1"/>
</dbReference>
<feature type="domain" description="HTH luxR-type" evidence="2">
    <location>
        <begin position="163"/>
        <end position="228"/>
    </location>
</feature>
<dbReference type="PROSITE" id="PS50043">
    <property type="entry name" value="HTH_LUXR_2"/>
    <property type="match status" value="1"/>
</dbReference>
<dbReference type="SUPFAM" id="SSF55785">
    <property type="entry name" value="PYP-like sensor domain (PAS domain)"/>
    <property type="match status" value="1"/>
</dbReference>
<feature type="region of interest" description="Disordered" evidence="1">
    <location>
        <begin position="1"/>
        <end position="37"/>
    </location>
</feature>
<name>A0ABU0X8H6_9PSEU</name>
<dbReference type="Gene3D" id="3.30.450.20">
    <property type="entry name" value="PAS domain"/>
    <property type="match status" value="1"/>
</dbReference>
<keyword evidence="4" id="KW-1185">Reference proteome</keyword>
<reference evidence="3 4" key="1">
    <citation type="submission" date="2017-06" db="EMBL/GenBank/DDBJ databases">
        <title>Cultured bacterium strain Saccharothrix yanglingensis Hhs.015.</title>
        <authorList>
            <person name="Xia Y."/>
        </authorList>
    </citation>
    <scope>NUCLEOTIDE SEQUENCE [LARGE SCALE GENOMIC DNA]</scope>
    <source>
        <strain evidence="3 4">Hhs.015</strain>
    </source>
</reference>
<dbReference type="InterPro" id="IPR013656">
    <property type="entry name" value="PAS_4"/>
</dbReference>
<protein>
    <submittedName>
        <fullName evidence="3">Helix-turn-helix transcriptional regulator</fullName>
    </submittedName>
</protein>
<evidence type="ECO:0000256" key="1">
    <source>
        <dbReference type="SAM" id="MobiDB-lite"/>
    </source>
</evidence>
<dbReference type="SMART" id="SM00421">
    <property type="entry name" value="HTH_LUXR"/>
    <property type="match status" value="1"/>
</dbReference>
<accession>A0ABU0X8H6</accession>
<dbReference type="InterPro" id="IPR035965">
    <property type="entry name" value="PAS-like_dom_sf"/>
</dbReference>